<name>A0A840A5R1_9CAUL</name>
<dbReference type="EMBL" id="JACIDK010000005">
    <property type="protein sequence ID" value="MBB3892692.1"/>
    <property type="molecule type" value="Genomic_DNA"/>
</dbReference>
<organism evidence="2 3">
    <name type="scientific">Phenylobacterium haematophilum</name>
    <dbReference type="NCBI Taxonomy" id="98513"/>
    <lineage>
        <taxon>Bacteria</taxon>
        <taxon>Pseudomonadati</taxon>
        <taxon>Pseudomonadota</taxon>
        <taxon>Alphaproteobacteria</taxon>
        <taxon>Caulobacterales</taxon>
        <taxon>Caulobacteraceae</taxon>
        <taxon>Phenylobacterium</taxon>
    </lineage>
</organism>
<feature type="transmembrane region" description="Helical" evidence="1">
    <location>
        <begin position="12"/>
        <end position="33"/>
    </location>
</feature>
<comment type="caution">
    <text evidence="2">The sequence shown here is derived from an EMBL/GenBank/DDBJ whole genome shotgun (WGS) entry which is preliminary data.</text>
</comment>
<keyword evidence="1" id="KW-0472">Membrane</keyword>
<evidence type="ECO:0000256" key="1">
    <source>
        <dbReference type="SAM" id="Phobius"/>
    </source>
</evidence>
<evidence type="ECO:0000313" key="2">
    <source>
        <dbReference type="EMBL" id="MBB3892692.1"/>
    </source>
</evidence>
<dbReference type="RefSeq" id="WP_183775403.1">
    <property type="nucleotide sequence ID" value="NZ_JACIDK010000005.1"/>
</dbReference>
<sequence length="154" mass="16233">MAKKKWTIARAFPLMLMGAVGVGVIVLAVGNHLRRATIIEQSTANLPAGAMEGEPCAVMTKAEYEARGAKAAHAFITNDIRYERRYGHADCSIVKAGGAGNDFVPVCQFSGPAQVVVTTDKGAFYFAPGVGRPATVATRDGVPTCVIPKVPPKF</sequence>
<reference evidence="2 3" key="1">
    <citation type="submission" date="2020-08" db="EMBL/GenBank/DDBJ databases">
        <title>Genomic Encyclopedia of Type Strains, Phase IV (KMG-IV): sequencing the most valuable type-strain genomes for metagenomic binning, comparative biology and taxonomic classification.</title>
        <authorList>
            <person name="Goeker M."/>
        </authorList>
    </citation>
    <scope>NUCLEOTIDE SEQUENCE [LARGE SCALE GENOMIC DNA]</scope>
    <source>
        <strain evidence="2 3">DSM 21793</strain>
    </source>
</reference>
<proteinExistence type="predicted"/>
<keyword evidence="3" id="KW-1185">Reference proteome</keyword>
<accession>A0A840A5R1</accession>
<keyword evidence="1" id="KW-1133">Transmembrane helix</keyword>
<keyword evidence="1" id="KW-0812">Transmembrane</keyword>
<dbReference type="Proteomes" id="UP000530564">
    <property type="component" value="Unassembled WGS sequence"/>
</dbReference>
<gene>
    <name evidence="2" type="ORF">GGQ61_003428</name>
</gene>
<evidence type="ECO:0000313" key="3">
    <source>
        <dbReference type="Proteomes" id="UP000530564"/>
    </source>
</evidence>
<protein>
    <submittedName>
        <fullName evidence="2">Uncharacterized protein</fullName>
    </submittedName>
</protein>
<dbReference type="AlphaFoldDB" id="A0A840A5R1"/>